<proteinExistence type="predicted"/>
<protein>
    <recommendedName>
        <fullName evidence="3">TerB family tellurite resistance protein</fullName>
    </recommendedName>
</protein>
<reference evidence="1 2" key="1">
    <citation type="submission" date="2019-04" db="EMBL/GenBank/DDBJ databases">
        <title>Flavobacterium sp. nov. isolated from construction timber.</title>
        <authorList>
            <person name="Lin S.-Y."/>
            <person name="Chang C.-T."/>
            <person name="Young C.-C."/>
        </authorList>
    </citation>
    <scope>NUCLEOTIDE SEQUENCE [LARGE SCALE GENOMIC DNA]</scope>
    <source>
        <strain evidence="1 2">CC-CTC003</strain>
    </source>
</reference>
<evidence type="ECO:0000313" key="2">
    <source>
        <dbReference type="Proteomes" id="UP000307507"/>
    </source>
</evidence>
<comment type="caution">
    <text evidence="1">The sequence shown here is derived from an EMBL/GenBank/DDBJ whole genome shotgun (WGS) entry which is preliminary data.</text>
</comment>
<organism evidence="1 2">
    <name type="scientific">Flavobacterium supellecticarium</name>
    <dbReference type="NCBI Taxonomy" id="2565924"/>
    <lineage>
        <taxon>Bacteria</taxon>
        <taxon>Pseudomonadati</taxon>
        <taxon>Bacteroidota</taxon>
        <taxon>Flavobacteriia</taxon>
        <taxon>Flavobacteriales</taxon>
        <taxon>Flavobacteriaceae</taxon>
        <taxon>Flavobacterium</taxon>
    </lineage>
</organism>
<gene>
    <name evidence="1" type="ORF">E6C50_01830</name>
</gene>
<dbReference type="Proteomes" id="UP000307507">
    <property type="component" value="Unassembled WGS sequence"/>
</dbReference>
<dbReference type="AlphaFoldDB" id="A0A4S4A4U5"/>
<keyword evidence="2" id="KW-1185">Reference proteome</keyword>
<dbReference type="EMBL" id="SSNZ01000001">
    <property type="protein sequence ID" value="THF53529.1"/>
    <property type="molecule type" value="Genomic_DNA"/>
</dbReference>
<dbReference type="OrthoDB" id="673795at2"/>
<sequence length="209" mass="24674">MLIALLLTWSGLKAQTWDEWFNQKSTQTKYLLQQIAALQVYIKYTKDGYNIAKKGLKTVGDLSKGEFDIHGDYFESLKLVNPKIRTHPKVSTIMQLQRRIINRYNISRGELLFNDVLSDEEKRSINEVYSRLITDCEKTLDELISVITDHKLEMKDEERIERIDKIHQDMQEKFMFCESFSAENKLLAIARLKEKREVERSRIQQGLNR</sequence>
<evidence type="ECO:0008006" key="3">
    <source>
        <dbReference type="Google" id="ProtNLM"/>
    </source>
</evidence>
<evidence type="ECO:0000313" key="1">
    <source>
        <dbReference type="EMBL" id="THF53529.1"/>
    </source>
</evidence>
<accession>A0A4S4A4U5</accession>
<name>A0A4S4A4U5_9FLAO</name>